<dbReference type="AlphaFoldDB" id="A0A4U1FNS9"/>
<dbReference type="Pfam" id="PF02023">
    <property type="entry name" value="SCAN"/>
    <property type="match status" value="1"/>
</dbReference>
<evidence type="ECO:0000256" key="4">
    <source>
        <dbReference type="ARBA" id="ARBA00022737"/>
    </source>
</evidence>
<feature type="domain" description="C2H2-type" evidence="14">
    <location>
        <begin position="602"/>
        <end position="629"/>
    </location>
</feature>
<dbReference type="SMART" id="SM00355">
    <property type="entry name" value="ZnF_C2H2"/>
    <property type="match status" value="4"/>
</dbReference>
<name>A0A4U1FNS9_MONMO</name>
<comment type="subcellular location">
    <subcellularLocation>
        <location evidence="12">Nucleus</location>
    </subcellularLocation>
</comment>
<evidence type="ECO:0000256" key="12">
    <source>
        <dbReference type="PROSITE-ProRule" id="PRU00187"/>
    </source>
</evidence>
<dbReference type="CDD" id="cd07936">
    <property type="entry name" value="SCAN"/>
    <property type="match status" value="1"/>
</dbReference>
<dbReference type="FunFam" id="3.30.160.60:FF:001005">
    <property type="entry name" value="Zinc finger protein 75A"/>
    <property type="match status" value="1"/>
</dbReference>
<dbReference type="SMART" id="SM00431">
    <property type="entry name" value="SCAN"/>
    <property type="match status" value="1"/>
</dbReference>
<dbReference type="GO" id="GO:0005634">
    <property type="term" value="C:nucleus"/>
    <property type="evidence" value="ECO:0007669"/>
    <property type="project" value="UniProtKB-SubCell"/>
</dbReference>
<dbReference type="FunFam" id="3.30.160.60:FF:001261">
    <property type="entry name" value="Zinc finger protein 75a"/>
    <property type="match status" value="1"/>
</dbReference>
<evidence type="ECO:0000313" key="17">
    <source>
        <dbReference type="Proteomes" id="UP000308365"/>
    </source>
</evidence>
<feature type="region of interest" description="Disordered" evidence="13">
    <location>
        <begin position="137"/>
        <end position="164"/>
    </location>
</feature>
<gene>
    <name evidence="16" type="ORF">EI555_019945</name>
</gene>
<dbReference type="InterPro" id="IPR038269">
    <property type="entry name" value="SCAN_sf"/>
</dbReference>
<dbReference type="InterPro" id="IPR013087">
    <property type="entry name" value="Znf_C2H2_type"/>
</dbReference>
<keyword evidence="9" id="KW-0804">Transcription</keyword>
<feature type="region of interest" description="Disordered" evidence="13">
    <location>
        <begin position="1"/>
        <end position="20"/>
    </location>
</feature>
<evidence type="ECO:0000256" key="3">
    <source>
        <dbReference type="ARBA" id="ARBA00022723"/>
    </source>
</evidence>
<evidence type="ECO:0000259" key="14">
    <source>
        <dbReference type="PROSITE" id="PS50157"/>
    </source>
</evidence>
<dbReference type="Pfam" id="PF00096">
    <property type="entry name" value="zf-C2H2"/>
    <property type="match status" value="4"/>
</dbReference>
<dbReference type="PROSITE" id="PS50157">
    <property type="entry name" value="ZINC_FINGER_C2H2_2"/>
    <property type="match status" value="4"/>
</dbReference>
<evidence type="ECO:0000256" key="10">
    <source>
        <dbReference type="ARBA" id="ARBA00023242"/>
    </source>
</evidence>
<proteinExistence type="inferred from homology"/>
<dbReference type="Gene3D" id="3.30.160.60">
    <property type="entry name" value="Classic Zinc Finger"/>
    <property type="match status" value="4"/>
</dbReference>
<evidence type="ECO:0000256" key="6">
    <source>
        <dbReference type="ARBA" id="ARBA00022833"/>
    </source>
</evidence>
<evidence type="ECO:0000256" key="13">
    <source>
        <dbReference type="SAM" id="MobiDB-lite"/>
    </source>
</evidence>
<keyword evidence="3" id="KW-0479">Metal-binding</keyword>
<organism evidence="16 17">
    <name type="scientific">Monodon monoceros</name>
    <name type="common">Narwhal</name>
    <name type="synonym">Ceratodon monodon</name>
    <dbReference type="NCBI Taxonomy" id="40151"/>
    <lineage>
        <taxon>Eukaryota</taxon>
        <taxon>Metazoa</taxon>
        <taxon>Chordata</taxon>
        <taxon>Craniata</taxon>
        <taxon>Vertebrata</taxon>
        <taxon>Euteleostomi</taxon>
        <taxon>Mammalia</taxon>
        <taxon>Eutheria</taxon>
        <taxon>Laurasiatheria</taxon>
        <taxon>Artiodactyla</taxon>
        <taxon>Whippomorpha</taxon>
        <taxon>Cetacea</taxon>
        <taxon>Odontoceti</taxon>
        <taxon>Monodontidae</taxon>
        <taxon>Monodon</taxon>
    </lineage>
</organism>
<protein>
    <recommendedName>
        <fullName evidence="18">SCAN box domain-containing protein</fullName>
    </recommendedName>
</protein>
<keyword evidence="5 11" id="KW-0863">Zinc-finger</keyword>
<evidence type="ECO:0000259" key="15">
    <source>
        <dbReference type="PROSITE" id="PS50804"/>
    </source>
</evidence>
<keyword evidence="7" id="KW-0805">Transcription regulation</keyword>
<dbReference type="FunFam" id="3.30.160.60:FF:001549">
    <property type="entry name" value="Zinc finger protein 75a"/>
    <property type="match status" value="1"/>
</dbReference>
<keyword evidence="4" id="KW-0677">Repeat</keyword>
<evidence type="ECO:0000256" key="9">
    <source>
        <dbReference type="ARBA" id="ARBA00023163"/>
    </source>
</evidence>
<dbReference type="InterPro" id="IPR036236">
    <property type="entry name" value="Znf_C2H2_sf"/>
</dbReference>
<feature type="domain" description="C2H2-type" evidence="14">
    <location>
        <begin position="574"/>
        <end position="601"/>
    </location>
</feature>
<evidence type="ECO:0000256" key="5">
    <source>
        <dbReference type="ARBA" id="ARBA00022771"/>
    </source>
</evidence>
<dbReference type="SUPFAM" id="SSF57667">
    <property type="entry name" value="beta-beta-alpha zinc fingers"/>
    <property type="match status" value="2"/>
</dbReference>
<dbReference type="Proteomes" id="UP000308365">
    <property type="component" value="Unassembled WGS sequence"/>
</dbReference>
<evidence type="ECO:0000256" key="2">
    <source>
        <dbReference type="ARBA" id="ARBA00006991"/>
    </source>
</evidence>
<dbReference type="PROSITE" id="PS50804">
    <property type="entry name" value="SCAN_BOX"/>
    <property type="match status" value="1"/>
</dbReference>
<reference evidence="17" key="1">
    <citation type="journal article" date="2019" name="IScience">
        <title>Narwhal Genome Reveals Long-Term Low Genetic Diversity despite Current Large Abundance Size.</title>
        <authorList>
            <person name="Westbury M.V."/>
            <person name="Petersen B."/>
            <person name="Garde E."/>
            <person name="Heide-Jorgensen M.P."/>
            <person name="Lorenzen E.D."/>
        </authorList>
    </citation>
    <scope>NUCLEOTIDE SEQUENCE [LARGE SCALE GENOMIC DNA]</scope>
</reference>
<dbReference type="PANTHER" id="PTHR23226">
    <property type="entry name" value="ZINC FINGER AND SCAN DOMAIN-CONTAINING"/>
    <property type="match status" value="1"/>
</dbReference>
<sequence length="671" mass="76924">MLLREKRAVQPQSDQLPLMQKPGKCPQHLRAVGSRPFVNTVASWAEFRCPFFWITSGKVSLTRLSSASLRGVNEPWRNEEDPFIDFVPDQTGPQFSEVVLEVCPIQEQNCSSRRMMTIDLKVAEYLNPQIRTLWETKGPVTGSSSQHKKYAPQTDSPSPERSHQHFRSFLYHEAAGPREAVDQLLELCRQWLRPEIHSKEQILELVVLEQFLSILPRDTQTCIKKHHLQSIEEAVVLVEHLQRESGQTRNGVAEHELGKDAVLLGETAEAPGFKRKPAEAQQVGMSQDEEFWDTHQSLQELLIRNTHKEIEPVCERAVSAHRILAFPEQTNSKDWTVAPELILSESQILAFPEQTNAKDWTVAPELVLPESQGYLSLLPLTHTAQQVHRALFVLPKPKVISCLEQGEEPWVQRSLEFKDNSGELPTAGLKLKNDTENLQPLCLSDLEIQVPVDIASKKARLKVPQKTMGKENHGDMHRVGKWHRDFPVKKKKKLSTWKQELLKLMDLHKKERAGEKPFKCQECGKSFRVSSDLIKHQRIHTEEKPYKCQQCDKRFRWSSDLNKHLTTHQGIKPYKCSWCGKSFSQNTNLHTHQRTHTGEKPFTCHECGKKFSQNSHLIKHRRTHTGETSADAQAFLDTRNSTSKGKLVQCPQSEEIHQVELDLKVMKSTKL</sequence>
<dbReference type="GO" id="GO:0000981">
    <property type="term" value="F:DNA-binding transcription factor activity, RNA polymerase II-specific"/>
    <property type="evidence" value="ECO:0007669"/>
    <property type="project" value="TreeGrafter"/>
</dbReference>
<feature type="domain" description="SCAN box" evidence="15">
    <location>
        <begin position="163"/>
        <end position="244"/>
    </location>
</feature>
<dbReference type="GO" id="GO:0008270">
    <property type="term" value="F:zinc ion binding"/>
    <property type="evidence" value="ECO:0007669"/>
    <property type="project" value="UniProtKB-KW"/>
</dbReference>
<evidence type="ECO:0000256" key="7">
    <source>
        <dbReference type="ARBA" id="ARBA00023015"/>
    </source>
</evidence>
<accession>A0A4U1FNS9</accession>
<evidence type="ECO:0000256" key="1">
    <source>
        <dbReference type="ARBA" id="ARBA00003767"/>
    </source>
</evidence>
<keyword evidence="10 12" id="KW-0539">Nucleus</keyword>
<evidence type="ECO:0000256" key="11">
    <source>
        <dbReference type="PROSITE-ProRule" id="PRU00042"/>
    </source>
</evidence>
<dbReference type="FunFam" id="1.10.4020.10:FF:000001">
    <property type="entry name" value="zinc finger protein 263 isoform X1"/>
    <property type="match status" value="1"/>
</dbReference>
<dbReference type="SUPFAM" id="SSF47353">
    <property type="entry name" value="Retrovirus capsid dimerization domain-like"/>
    <property type="match status" value="1"/>
</dbReference>
<dbReference type="PROSITE" id="PS00028">
    <property type="entry name" value="ZINC_FINGER_C2H2_1"/>
    <property type="match status" value="4"/>
</dbReference>
<feature type="domain" description="C2H2-type" evidence="14">
    <location>
        <begin position="518"/>
        <end position="545"/>
    </location>
</feature>
<evidence type="ECO:0000256" key="8">
    <source>
        <dbReference type="ARBA" id="ARBA00023125"/>
    </source>
</evidence>
<dbReference type="FunFam" id="3.30.160.60:FF:000720">
    <property type="entry name" value="zinc finger protein 18 isoform X2"/>
    <property type="match status" value="1"/>
</dbReference>
<keyword evidence="6" id="KW-0862">Zinc</keyword>
<dbReference type="EMBL" id="RWIC01000052">
    <property type="protein sequence ID" value="TKC51407.1"/>
    <property type="molecule type" value="Genomic_DNA"/>
</dbReference>
<keyword evidence="8" id="KW-0238">DNA-binding</keyword>
<dbReference type="Gene3D" id="1.10.4020.10">
    <property type="entry name" value="DNA breaking-rejoining enzymes"/>
    <property type="match status" value="1"/>
</dbReference>
<comment type="caution">
    <text evidence="16">The sequence shown here is derived from an EMBL/GenBank/DDBJ whole genome shotgun (WGS) entry which is preliminary data.</text>
</comment>
<comment type="similarity">
    <text evidence="2">Belongs to the krueppel C2H2-type zinc-finger protein family.</text>
</comment>
<dbReference type="InterPro" id="IPR003309">
    <property type="entry name" value="SCAN_dom"/>
</dbReference>
<evidence type="ECO:0000313" key="16">
    <source>
        <dbReference type="EMBL" id="TKC51407.1"/>
    </source>
</evidence>
<dbReference type="PANTHER" id="PTHR23226:SF83">
    <property type="entry name" value="C2H2-TYPE DOMAIN-CONTAINING PROTEIN"/>
    <property type="match status" value="1"/>
</dbReference>
<dbReference type="GO" id="GO:0000978">
    <property type="term" value="F:RNA polymerase II cis-regulatory region sequence-specific DNA binding"/>
    <property type="evidence" value="ECO:0007669"/>
    <property type="project" value="TreeGrafter"/>
</dbReference>
<feature type="domain" description="C2H2-type" evidence="14">
    <location>
        <begin position="546"/>
        <end position="573"/>
    </location>
</feature>
<evidence type="ECO:0008006" key="18">
    <source>
        <dbReference type="Google" id="ProtNLM"/>
    </source>
</evidence>
<comment type="function">
    <text evidence="1">May be involved in transcriptional regulation.</text>
</comment>